<organism evidence="2 3">
    <name type="scientific">Aldrovandia affinis</name>
    <dbReference type="NCBI Taxonomy" id="143900"/>
    <lineage>
        <taxon>Eukaryota</taxon>
        <taxon>Metazoa</taxon>
        <taxon>Chordata</taxon>
        <taxon>Craniata</taxon>
        <taxon>Vertebrata</taxon>
        <taxon>Euteleostomi</taxon>
        <taxon>Actinopterygii</taxon>
        <taxon>Neopterygii</taxon>
        <taxon>Teleostei</taxon>
        <taxon>Notacanthiformes</taxon>
        <taxon>Halosauridae</taxon>
        <taxon>Aldrovandia</taxon>
    </lineage>
</organism>
<proteinExistence type="predicted"/>
<keyword evidence="3" id="KW-1185">Reference proteome</keyword>
<feature type="region of interest" description="Disordered" evidence="1">
    <location>
        <begin position="59"/>
        <end position="81"/>
    </location>
</feature>
<reference evidence="2" key="1">
    <citation type="journal article" date="2023" name="Science">
        <title>Genome structures resolve the early diversification of teleost fishes.</title>
        <authorList>
            <person name="Parey E."/>
            <person name="Louis A."/>
            <person name="Montfort J."/>
            <person name="Bouchez O."/>
            <person name="Roques C."/>
            <person name="Iampietro C."/>
            <person name="Lluch J."/>
            <person name="Castinel A."/>
            <person name="Donnadieu C."/>
            <person name="Desvignes T."/>
            <person name="Floi Bucao C."/>
            <person name="Jouanno E."/>
            <person name="Wen M."/>
            <person name="Mejri S."/>
            <person name="Dirks R."/>
            <person name="Jansen H."/>
            <person name="Henkel C."/>
            <person name="Chen W.J."/>
            <person name="Zahm M."/>
            <person name="Cabau C."/>
            <person name="Klopp C."/>
            <person name="Thompson A.W."/>
            <person name="Robinson-Rechavi M."/>
            <person name="Braasch I."/>
            <person name="Lecointre G."/>
            <person name="Bobe J."/>
            <person name="Postlethwait J.H."/>
            <person name="Berthelot C."/>
            <person name="Roest Crollius H."/>
            <person name="Guiguen Y."/>
        </authorList>
    </citation>
    <scope>NUCLEOTIDE SEQUENCE</scope>
    <source>
        <strain evidence="2">NC1722</strain>
    </source>
</reference>
<dbReference type="AlphaFoldDB" id="A0AAD7T4D7"/>
<evidence type="ECO:0000313" key="3">
    <source>
        <dbReference type="Proteomes" id="UP001221898"/>
    </source>
</evidence>
<evidence type="ECO:0000256" key="1">
    <source>
        <dbReference type="SAM" id="MobiDB-lite"/>
    </source>
</evidence>
<dbReference type="EMBL" id="JAINUG010000016">
    <property type="protein sequence ID" value="KAJ8413226.1"/>
    <property type="molecule type" value="Genomic_DNA"/>
</dbReference>
<sequence length="81" mass="8417">MDSGQVSPEGSSEQRLQSFVLSGREVAPGETGAAAASLALSLPQHTSLERINDALDSASLRKTPGARSQFKGSKFADQTLA</sequence>
<gene>
    <name evidence="2" type="ORF">AAFF_G00092220</name>
</gene>
<name>A0AAD7T4D7_9TELE</name>
<protein>
    <submittedName>
        <fullName evidence="2">Uncharacterized protein</fullName>
    </submittedName>
</protein>
<dbReference type="Proteomes" id="UP001221898">
    <property type="component" value="Unassembled WGS sequence"/>
</dbReference>
<accession>A0AAD7T4D7</accession>
<evidence type="ECO:0000313" key="2">
    <source>
        <dbReference type="EMBL" id="KAJ8413226.1"/>
    </source>
</evidence>
<comment type="caution">
    <text evidence="2">The sequence shown here is derived from an EMBL/GenBank/DDBJ whole genome shotgun (WGS) entry which is preliminary data.</text>
</comment>